<dbReference type="GO" id="GO:0001731">
    <property type="term" value="P:formation of translation preinitiation complex"/>
    <property type="evidence" value="ECO:0007669"/>
    <property type="project" value="TreeGrafter"/>
</dbReference>
<dbReference type="GO" id="GO:0003729">
    <property type="term" value="F:mRNA binding"/>
    <property type="evidence" value="ECO:0007669"/>
    <property type="project" value="TreeGrafter"/>
</dbReference>
<feature type="domain" description="SUI1" evidence="4">
    <location>
        <begin position="51"/>
        <end position="111"/>
    </location>
</feature>
<dbReference type="PIRSF" id="PIRSF037511">
    <property type="entry name" value="Transl_init_SUI1_pro"/>
    <property type="match status" value="1"/>
</dbReference>
<sequence>MRKNNKNNDWKERLNIVYSTNPDFHYETETEQEENTLPASQQRLRVSLDRKNRGGKVVTLVTGFVGSDDDLKELGKLLKSKCGVGGSAKDGEIIVQGDFKQKVAELLIKAGYTQTKTAG</sequence>
<dbReference type="PANTHER" id="PTHR12789">
    <property type="entry name" value="DENSITY-REGULATED PROTEIN HOMOLOG"/>
    <property type="match status" value="1"/>
</dbReference>
<protein>
    <submittedName>
        <fullName evidence="5">Translation initiation factor</fullName>
    </submittedName>
</protein>
<evidence type="ECO:0000256" key="3">
    <source>
        <dbReference type="ARBA" id="ARBA00022917"/>
    </source>
</evidence>
<keyword evidence="3" id="KW-0648">Protein biosynthesis</keyword>
<evidence type="ECO:0000256" key="1">
    <source>
        <dbReference type="ARBA" id="ARBA00005422"/>
    </source>
</evidence>
<dbReference type="InterPro" id="IPR001950">
    <property type="entry name" value="SUI1"/>
</dbReference>
<dbReference type="EMBL" id="DXCK01000113">
    <property type="protein sequence ID" value="HIZ02251.1"/>
    <property type="molecule type" value="Genomic_DNA"/>
</dbReference>
<organism evidence="5 6">
    <name type="scientific">Candidatus Bacteroides merdipullorum</name>
    <dbReference type="NCBI Taxonomy" id="2838474"/>
    <lineage>
        <taxon>Bacteria</taxon>
        <taxon>Pseudomonadati</taxon>
        <taxon>Bacteroidota</taxon>
        <taxon>Bacteroidia</taxon>
        <taxon>Bacteroidales</taxon>
        <taxon>Bacteroidaceae</taxon>
        <taxon>Bacteroides</taxon>
    </lineage>
</organism>
<keyword evidence="5" id="KW-0396">Initiation factor</keyword>
<comment type="caution">
    <text evidence="5">The sequence shown here is derived from an EMBL/GenBank/DDBJ whole genome shotgun (WGS) entry which is preliminary data.</text>
</comment>
<reference evidence="5" key="1">
    <citation type="journal article" date="2021" name="PeerJ">
        <title>Extensive microbial diversity within the chicken gut microbiome revealed by metagenomics and culture.</title>
        <authorList>
            <person name="Gilroy R."/>
            <person name="Ravi A."/>
            <person name="Getino M."/>
            <person name="Pursley I."/>
            <person name="Horton D.L."/>
            <person name="Alikhan N.F."/>
            <person name="Baker D."/>
            <person name="Gharbi K."/>
            <person name="Hall N."/>
            <person name="Watson M."/>
            <person name="Adriaenssens E.M."/>
            <person name="Foster-Nyarko E."/>
            <person name="Jarju S."/>
            <person name="Secka A."/>
            <person name="Antonio M."/>
            <person name="Oren A."/>
            <person name="Chaudhuri R.R."/>
            <person name="La Ragione R."/>
            <person name="Hildebrand F."/>
            <person name="Pallen M.J."/>
        </authorList>
    </citation>
    <scope>NUCLEOTIDE SEQUENCE</scope>
    <source>
        <strain evidence="5">ChiHjej12B11-24981</strain>
    </source>
</reference>
<dbReference type="GO" id="GO:0003743">
    <property type="term" value="F:translation initiation factor activity"/>
    <property type="evidence" value="ECO:0007669"/>
    <property type="project" value="UniProtKB-KW"/>
</dbReference>
<dbReference type="InterPro" id="IPR005872">
    <property type="entry name" value="SUI1_arc_bac"/>
</dbReference>
<evidence type="ECO:0000313" key="5">
    <source>
        <dbReference type="EMBL" id="HIZ02251.1"/>
    </source>
</evidence>
<keyword evidence="2" id="KW-0810">Translation regulation</keyword>
<dbReference type="Pfam" id="PF01253">
    <property type="entry name" value="SUI1"/>
    <property type="match status" value="1"/>
</dbReference>
<dbReference type="GO" id="GO:0006417">
    <property type="term" value="P:regulation of translation"/>
    <property type="evidence" value="ECO:0007669"/>
    <property type="project" value="UniProtKB-KW"/>
</dbReference>
<dbReference type="PROSITE" id="PS50296">
    <property type="entry name" value="SUI1"/>
    <property type="match status" value="1"/>
</dbReference>
<dbReference type="AlphaFoldDB" id="A0A9D2A6D6"/>
<reference evidence="5" key="2">
    <citation type="submission" date="2021-04" db="EMBL/GenBank/DDBJ databases">
        <authorList>
            <person name="Gilroy R."/>
        </authorList>
    </citation>
    <scope>NUCLEOTIDE SEQUENCE</scope>
    <source>
        <strain evidence="5">ChiHjej12B11-24981</strain>
    </source>
</reference>
<dbReference type="Gene3D" id="3.30.780.10">
    <property type="entry name" value="SUI1-like domain"/>
    <property type="match status" value="1"/>
</dbReference>
<dbReference type="InterPro" id="IPR050318">
    <property type="entry name" value="DENR/SUI1_TIF"/>
</dbReference>
<gene>
    <name evidence="5" type="ORF">H9819_08420</name>
</gene>
<proteinExistence type="inferred from homology"/>
<evidence type="ECO:0000259" key="4">
    <source>
        <dbReference type="PROSITE" id="PS50296"/>
    </source>
</evidence>
<dbReference type="PANTHER" id="PTHR12789:SF0">
    <property type="entry name" value="DENSITY-REGULATED PROTEIN"/>
    <property type="match status" value="1"/>
</dbReference>
<comment type="similarity">
    <text evidence="1">Belongs to the SUI1 family.</text>
</comment>
<accession>A0A9D2A6D6</accession>
<dbReference type="Proteomes" id="UP000824023">
    <property type="component" value="Unassembled WGS sequence"/>
</dbReference>
<dbReference type="InterPro" id="IPR036877">
    <property type="entry name" value="SUI1_dom_sf"/>
</dbReference>
<evidence type="ECO:0000256" key="2">
    <source>
        <dbReference type="ARBA" id="ARBA00022845"/>
    </source>
</evidence>
<dbReference type="SUPFAM" id="SSF55159">
    <property type="entry name" value="eIF1-like"/>
    <property type="match status" value="1"/>
</dbReference>
<dbReference type="CDD" id="cd11567">
    <property type="entry name" value="YciH_like"/>
    <property type="match status" value="1"/>
</dbReference>
<evidence type="ECO:0000313" key="6">
    <source>
        <dbReference type="Proteomes" id="UP000824023"/>
    </source>
</evidence>
<name>A0A9D2A6D6_9BACE</name>
<dbReference type="GO" id="GO:0002188">
    <property type="term" value="P:translation reinitiation"/>
    <property type="evidence" value="ECO:0007669"/>
    <property type="project" value="TreeGrafter"/>
</dbReference>